<dbReference type="EMBL" id="FOLB01000007">
    <property type="protein sequence ID" value="SFC47692.1"/>
    <property type="molecule type" value="Genomic_DNA"/>
</dbReference>
<dbReference type="Gene3D" id="3.20.20.450">
    <property type="entry name" value="EAL domain"/>
    <property type="match status" value="1"/>
</dbReference>
<dbReference type="OrthoDB" id="23692at2"/>
<sequence>MPRSSLAALLLGVVLLALGPVMVAEELALERQNDAELRHDGIQLASSFNADFERARSLDLLLSRNPDLLSIPQVSHLTSAVNRRANDALRYLEGLYPAAIGEAGLIDDTGSELARVTKGVAAPMEDLSTNEARNPFFRATLDLDPGQVYHAAPYVSAGTGRWVISTSTPVDVGGGHRVVVHFEVALSTFAMTLYAAGSPGREAAVVDARTGRIILQQDGHLPPPAGQFAAFPHWRAADLDSSRNGRTVTVDGRRLALTPVSASSGNANHWVVVNWSHHHVGFVPIWLGVLISAAGACLLLLLIVVVRRQHSTLRRAARLDHLTGLANRKALEEALDRAVAASSHGERVAVVLLDLDSFKQINDTLGHDCGDLVLQEIARRLHANTFEYDTAARLGGDEYAVVLRHLSPDVELTSVGHRLREALIRPIEINGVQRMVGVSIGLAVCPDHGTAPAELLRAADASMYRAKRGREGVSVYEAGTCAGAEESSLAAELLMAIERDEITLVFQPEQAVGSGRIVTVEALARWMRADGTPVPPSTFVPLAEEVGLIRPLTVLTMRKALDEVLGWRRSGLDVAVSVNLSAQLVSDRSVPGLVEELLRERGLTGDALILEITETAAIGSVDVARDVLQDLRALAVRIELDDFGSGYASARTLRDIPLDGVKIDRDLVNDHTPGGRTMLTSMIQLGKVLDLYVVAEGIENESGLDALRSLGADVVQGYHLARPMPPTHIRQTLLEHAAAVDARTGVTR</sequence>
<dbReference type="InterPro" id="IPR043128">
    <property type="entry name" value="Rev_trsase/Diguanyl_cyclase"/>
</dbReference>
<keyword evidence="1" id="KW-1133">Transmembrane helix</keyword>
<dbReference type="Gene3D" id="3.30.450.20">
    <property type="entry name" value="PAS domain"/>
    <property type="match status" value="1"/>
</dbReference>
<evidence type="ECO:0000259" key="2">
    <source>
        <dbReference type="PROSITE" id="PS50883"/>
    </source>
</evidence>
<dbReference type="SUPFAM" id="SSF55073">
    <property type="entry name" value="Nucleotide cyclase"/>
    <property type="match status" value="1"/>
</dbReference>
<organism evidence="4 5">
    <name type="scientific">Nocardioides terrae</name>
    <dbReference type="NCBI Taxonomy" id="574651"/>
    <lineage>
        <taxon>Bacteria</taxon>
        <taxon>Bacillati</taxon>
        <taxon>Actinomycetota</taxon>
        <taxon>Actinomycetes</taxon>
        <taxon>Propionibacteriales</taxon>
        <taxon>Nocardioidaceae</taxon>
        <taxon>Nocardioides</taxon>
    </lineage>
</organism>
<keyword evidence="1" id="KW-0472">Membrane</keyword>
<dbReference type="SMART" id="SM00052">
    <property type="entry name" value="EAL"/>
    <property type="match status" value="1"/>
</dbReference>
<protein>
    <submittedName>
        <fullName evidence="4">Diguanylate cyclase (GGDEF) domain-containing protein</fullName>
    </submittedName>
</protein>
<dbReference type="PANTHER" id="PTHR44757">
    <property type="entry name" value="DIGUANYLATE CYCLASE DGCP"/>
    <property type="match status" value="1"/>
</dbReference>
<feature type="transmembrane region" description="Helical" evidence="1">
    <location>
        <begin position="285"/>
        <end position="306"/>
    </location>
</feature>
<name>A0A1I1JIA0_9ACTN</name>
<dbReference type="NCBIfam" id="TIGR00254">
    <property type="entry name" value="GGDEF"/>
    <property type="match status" value="1"/>
</dbReference>
<dbReference type="Gene3D" id="3.30.70.270">
    <property type="match status" value="1"/>
</dbReference>
<keyword evidence="5" id="KW-1185">Reference proteome</keyword>
<dbReference type="PANTHER" id="PTHR44757:SF2">
    <property type="entry name" value="BIOFILM ARCHITECTURE MAINTENANCE PROTEIN MBAA"/>
    <property type="match status" value="1"/>
</dbReference>
<evidence type="ECO:0000313" key="4">
    <source>
        <dbReference type="EMBL" id="SFC47692.1"/>
    </source>
</evidence>
<dbReference type="SMART" id="SM00267">
    <property type="entry name" value="GGDEF"/>
    <property type="match status" value="1"/>
</dbReference>
<dbReference type="InterPro" id="IPR035919">
    <property type="entry name" value="EAL_sf"/>
</dbReference>
<accession>A0A1I1JIA0</accession>
<dbReference type="SUPFAM" id="SSF141868">
    <property type="entry name" value="EAL domain-like"/>
    <property type="match status" value="1"/>
</dbReference>
<dbReference type="PROSITE" id="PS50883">
    <property type="entry name" value="EAL"/>
    <property type="match status" value="1"/>
</dbReference>
<reference evidence="4 5" key="1">
    <citation type="submission" date="2016-10" db="EMBL/GenBank/DDBJ databases">
        <authorList>
            <person name="de Groot N.N."/>
        </authorList>
    </citation>
    <scope>NUCLEOTIDE SEQUENCE [LARGE SCALE GENOMIC DNA]</scope>
    <source>
        <strain evidence="4 5">CGMCC 1.7056</strain>
    </source>
</reference>
<dbReference type="InterPro" id="IPR001633">
    <property type="entry name" value="EAL_dom"/>
</dbReference>
<dbReference type="RefSeq" id="WP_091123392.1">
    <property type="nucleotide sequence ID" value="NZ_FOLB01000007.1"/>
</dbReference>
<feature type="domain" description="GGDEF" evidence="3">
    <location>
        <begin position="346"/>
        <end position="478"/>
    </location>
</feature>
<proteinExistence type="predicted"/>
<dbReference type="InterPro" id="IPR029151">
    <property type="entry name" value="Sensor-like_sf"/>
</dbReference>
<dbReference type="CDD" id="cd18773">
    <property type="entry name" value="PDC1_HK_sensor"/>
    <property type="match status" value="1"/>
</dbReference>
<dbReference type="InterPro" id="IPR029787">
    <property type="entry name" value="Nucleotide_cyclase"/>
</dbReference>
<dbReference type="Pfam" id="PF00563">
    <property type="entry name" value="EAL"/>
    <property type="match status" value="1"/>
</dbReference>
<dbReference type="SUPFAM" id="SSF103190">
    <property type="entry name" value="Sensory domain-like"/>
    <property type="match status" value="1"/>
</dbReference>
<evidence type="ECO:0000313" key="5">
    <source>
        <dbReference type="Proteomes" id="UP000198832"/>
    </source>
</evidence>
<dbReference type="InterPro" id="IPR000160">
    <property type="entry name" value="GGDEF_dom"/>
</dbReference>
<dbReference type="Proteomes" id="UP000198832">
    <property type="component" value="Unassembled WGS sequence"/>
</dbReference>
<feature type="domain" description="EAL" evidence="2">
    <location>
        <begin position="486"/>
        <end position="737"/>
    </location>
</feature>
<keyword evidence="1" id="KW-0812">Transmembrane</keyword>
<dbReference type="CDD" id="cd01949">
    <property type="entry name" value="GGDEF"/>
    <property type="match status" value="1"/>
</dbReference>
<dbReference type="AlphaFoldDB" id="A0A1I1JIA0"/>
<evidence type="ECO:0000256" key="1">
    <source>
        <dbReference type="SAM" id="Phobius"/>
    </source>
</evidence>
<gene>
    <name evidence="4" type="ORF">SAMN04487968_1072</name>
</gene>
<dbReference type="Pfam" id="PF00990">
    <property type="entry name" value="GGDEF"/>
    <property type="match status" value="1"/>
</dbReference>
<dbReference type="CDD" id="cd01948">
    <property type="entry name" value="EAL"/>
    <property type="match status" value="1"/>
</dbReference>
<dbReference type="PROSITE" id="PS50887">
    <property type="entry name" value="GGDEF"/>
    <property type="match status" value="1"/>
</dbReference>
<dbReference type="InterPro" id="IPR052155">
    <property type="entry name" value="Biofilm_reg_signaling"/>
</dbReference>
<dbReference type="STRING" id="574651.SAMN04487968_1072"/>
<evidence type="ECO:0000259" key="3">
    <source>
        <dbReference type="PROSITE" id="PS50887"/>
    </source>
</evidence>